<proteinExistence type="predicted"/>
<gene>
    <name evidence="2" type="ORF">RCL2_000841900</name>
</gene>
<feature type="region of interest" description="Disordered" evidence="1">
    <location>
        <begin position="1"/>
        <end position="22"/>
    </location>
</feature>
<organism evidence="2 3">
    <name type="scientific">Rhizophagus clarus</name>
    <dbReference type="NCBI Taxonomy" id="94130"/>
    <lineage>
        <taxon>Eukaryota</taxon>
        <taxon>Fungi</taxon>
        <taxon>Fungi incertae sedis</taxon>
        <taxon>Mucoromycota</taxon>
        <taxon>Glomeromycotina</taxon>
        <taxon>Glomeromycetes</taxon>
        <taxon>Glomerales</taxon>
        <taxon>Glomeraceae</taxon>
        <taxon>Rhizophagus</taxon>
    </lineage>
</organism>
<protein>
    <submittedName>
        <fullName evidence="2">Uncharacterized protein</fullName>
    </submittedName>
</protein>
<accession>A0A8H3L472</accession>
<feature type="compositionally biased region" description="Basic and acidic residues" evidence="1">
    <location>
        <begin position="1"/>
        <end position="10"/>
    </location>
</feature>
<evidence type="ECO:0000256" key="1">
    <source>
        <dbReference type="SAM" id="MobiDB-lite"/>
    </source>
</evidence>
<name>A0A8H3L472_9GLOM</name>
<dbReference type="Proteomes" id="UP000615446">
    <property type="component" value="Unassembled WGS sequence"/>
</dbReference>
<comment type="caution">
    <text evidence="2">The sequence shown here is derived from an EMBL/GenBank/DDBJ whole genome shotgun (WGS) entry which is preliminary data.</text>
</comment>
<evidence type="ECO:0000313" key="3">
    <source>
        <dbReference type="Proteomes" id="UP000615446"/>
    </source>
</evidence>
<dbReference type="AlphaFoldDB" id="A0A8H3L472"/>
<sequence length="88" mass="10251">MNTDMRHREDTDAEEEEDKYSSWLPTKTSGWINNSPMNSYVTVSHKSQNNATRLIDERKEGNRHYHSLGGGNCKRPWWTSIAGKINQR</sequence>
<reference evidence="2" key="1">
    <citation type="submission" date="2019-10" db="EMBL/GenBank/DDBJ databases">
        <title>Conservation and host-specific expression of non-tandemly repeated heterogenous ribosome RNA gene in arbuscular mycorrhizal fungi.</title>
        <authorList>
            <person name="Maeda T."/>
            <person name="Kobayashi Y."/>
            <person name="Nakagawa T."/>
            <person name="Ezawa T."/>
            <person name="Yamaguchi K."/>
            <person name="Bino T."/>
            <person name="Nishimoto Y."/>
            <person name="Shigenobu S."/>
            <person name="Kawaguchi M."/>
        </authorList>
    </citation>
    <scope>NUCLEOTIDE SEQUENCE</scope>
    <source>
        <strain evidence="2">HR1</strain>
    </source>
</reference>
<dbReference type="EMBL" id="BLAL01000053">
    <property type="protein sequence ID" value="GES81162.1"/>
    <property type="molecule type" value="Genomic_DNA"/>
</dbReference>
<evidence type="ECO:0000313" key="2">
    <source>
        <dbReference type="EMBL" id="GES81162.1"/>
    </source>
</evidence>